<feature type="transmembrane region" description="Helical" evidence="2">
    <location>
        <begin position="179"/>
        <end position="197"/>
    </location>
</feature>
<dbReference type="PANTHER" id="PTHR36435:SF1">
    <property type="entry name" value="CAAX AMINO TERMINAL PROTEASE FAMILY PROTEIN"/>
    <property type="match status" value="1"/>
</dbReference>
<protein>
    <recommendedName>
        <fullName evidence="3">CAAX prenyl protease 2/Lysostaphin resistance protein A-like domain-containing protein</fullName>
    </recommendedName>
</protein>
<dbReference type="GO" id="GO:0004175">
    <property type="term" value="F:endopeptidase activity"/>
    <property type="evidence" value="ECO:0007669"/>
    <property type="project" value="UniProtKB-ARBA"/>
</dbReference>
<dbReference type="AlphaFoldDB" id="A0A4R5N6E8"/>
<feature type="transmembrane region" description="Helical" evidence="2">
    <location>
        <begin position="154"/>
        <end position="173"/>
    </location>
</feature>
<keyword evidence="5" id="KW-1185">Reference proteome</keyword>
<gene>
    <name evidence="4" type="ORF">C5L23_000158</name>
</gene>
<dbReference type="STRING" id="907931.GCA_000165675_01937"/>
<evidence type="ECO:0000313" key="5">
    <source>
        <dbReference type="Proteomes" id="UP000295681"/>
    </source>
</evidence>
<feature type="transmembrane region" description="Helical" evidence="2">
    <location>
        <begin position="115"/>
        <end position="133"/>
    </location>
</feature>
<dbReference type="RefSeq" id="WP_010006663.1">
    <property type="nucleotide sequence ID" value="NZ_JAGYGP010000005.1"/>
</dbReference>
<comment type="caution">
    <text evidence="4">The sequence shown here is derived from an EMBL/GenBank/DDBJ whole genome shotgun (WGS) entry which is preliminary data.</text>
</comment>
<proteinExistence type="inferred from homology"/>
<dbReference type="EMBL" id="PUFI01000016">
    <property type="protein sequence ID" value="TDG67204.1"/>
    <property type="molecule type" value="Genomic_DNA"/>
</dbReference>
<sequence>MSIFIAVLIAMNVPQIFLSVMILPGAKLSWWIQVILAILFCATYALAGYWAYHLLKNAAVTPIFSNFNLRNWRKVWWLFFMWLLMMAIVMVFRMLNMHLTGVKTTDNQHAIEMLMSTLSIPMVTMVIYGVFLAPVVEEIIFRGLILNYFFRHQWWWSNIILSGFLFALPHVFIPTSLATFIDYLMYMSMGMILAYIYKRTGRLQDNIAVHMLNNGISMIPILITLIVKTVIK</sequence>
<dbReference type="InterPro" id="IPR003675">
    <property type="entry name" value="Rce1/LyrA-like_dom"/>
</dbReference>
<feature type="transmembrane region" description="Helical" evidence="2">
    <location>
        <begin position="209"/>
        <end position="231"/>
    </location>
</feature>
<accession>A0A4R5N6E8</accession>
<name>A0A4R5N6E8_9LACO</name>
<dbReference type="Pfam" id="PF02517">
    <property type="entry name" value="Rce1-like"/>
    <property type="match status" value="1"/>
</dbReference>
<comment type="similarity">
    <text evidence="1">Belongs to the UPF0177 family.</text>
</comment>
<dbReference type="InterPro" id="IPR052710">
    <property type="entry name" value="CAAX_protease"/>
</dbReference>
<dbReference type="GO" id="GO:0080120">
    <property type="term" value="P:CAAX-box protein maturation"/>
    <property type="evidence" value="ECO:0007669"/>
    <property type="project" value="UniProtKB-ARBA"/>
</dbReference>
<feature type="transmembrane region" description="Helical" evidence="2">
    <location>
        <begin position="28"/>
        <end position="55"/>
    </location>
</feature>
<evidence type="ECO:0000313" key="4">
    <source>
        <dbReference type="EMBL" id="TDG67204.1"/>
    </source>
</evidence>
<dbReference type="Proteomes" id="UP000295681">
    <property type="component" value="Unassembled WGS sequence"/>
</dbReference>
<dbReference type="PANTHER" id="PTHR36435">
    <property type="entry name" value="SLR1288 PROTEIN"/>
    <property type="match status" value="1"/>
</dbReference>
<reference evidence="4 5" key="1">
    <citation type="journal article" date="2019" name="Appl. Microbiol. Biotechnol.">
        <title>Uncovering carbohydrate metabolism through a genotype-phenotype association study of 56 lactic acid bacteria genomes.</title>
        <authorList>
            <person name="Buron-Moles G."/>
            <person name="Chailyan A."/>
            <person name="Dolejs I."/>
            <person name="Forster J."/>
            <person name="Miks M.H."/>
        </authorList>
    </citation>
    <scope>NUCLEOTIDE SEQUENCE [LARGE SCALE GENOMIC DNA]</scope>
    <source>
        <strain evidence="4 5">ATCC 700006</strain>
    </source>
</reference>
<keyword evidence="2" id="KW-0812">Transmembrane</keyword>
<feature type="transmembrane region" description="Helical" evidence="2">
    <location>
        <begin position="75"/>
        <end position="95"/>
    </location>
</feature>
<organism evidence="4 5">
    <name type="scientific">Leuconostoc fallax</name>
    <dbReference type="NCBI Taxonomy" id="1251"/>
    <lineage>
        <taxon>Bacteria</taxon>
        <taxon>Bacillati</taxon>
        <taxon>Bacillota</taxon>
        <taxon>Bacilli</taxon>
        <taxon>Lactobacillales</taxon>
        <taxon>Lactobacillaceae</taxon>
        <taxon>Leuconostoc</taxon>
    </lineage>
</organism>
<evidence type="ECO:0000256" key="2">
    <source>
        <dbReference type="SAM" id="Phobius"/>
    </source>
</evidence>
<keyword evidence="2" id="KW-1133">Transmembrane helix</keyword>
<keyword evidence="2" id="KW-0472">Membrane</keyword>
<evidence type="ECO:0000259" key="3">
    <source>
        <dbReference type="Pfam" id="PF02517"/>
    </source>
</evidence>
<evidence type="ECO:0000256" key="1">
    <source>
        <dbReference type="ARBA" id="ARBA00009067"/>
    </source>
</evidence>
<feature type="domain" description="CAAX prenyl protease 2/Lysostaphin resistance protein A-like" evidence="3">
    <location>
        <begin position="123"/>
        <end position="215"/>
    </location>
</feature>